<keyword evidence="2" id="KW-0472">Membrane</keyword>
<dbReference type="AlphaFoldDB" id="A0AAV3PWT3"/>
<keyword evidence="2" id="KW-0812">Transmembrane</keyword>
<dbReference type="SUPFAM" id="SSF56672">
    <property type="entry name" value="DNA/RNA polymerases"/>
    <property type="match status" value="1"/>
</dbReference>
<name>A0AAV3PWT3_LITER</name>
<evidence type="ECO:0000259" key="1">
    <source>
        <dbReference type="Pfam" id="PF07727"/>
    </source>
</evidence>
<feature type="domain" description="Reverse transcriptase Ty1/copia-type" evidence="1">
    <location>
        <begin position="301"/>
        <end position="378"/>
    </location>
</feature>
<gene>
    <name evidence="2" type="ORF">LIER_12944</name>
</gene>
<comment type="caution">
    <text evidence="2">The sequence shown here is derived from an EMBL/GenBank/DDBJ whole genome shotgun (WGS) entry which is preliminary data.</text>
</comment>
<feature type="domain" description="Reverse transcriptase Ty1/copia-type" evidence="1">
    <location>
        <begin position="176"/>
        <end position="283"/>
    </location>
</feature>
<reference evidence="2 3" key="1">
    <citation type="submission" date="2024-01" db="EMBL/GenBank/DDBJ databases">
        <title>The complete chloroplast genome sequence of Lithospermum erythrorhizon: insights into the phylogenetic relationship among Boraginaceae species and the maternal lineages of purple gromwells.</title>
        <authorList>
            <person name="Okada T."/>
            <person name="Watanabe K."/>
        </authorList>
    </citation>
    <scope>NUCLEOTIDE SEQUENCE [LARGE SCALE GENOMIC DNA]</scope>
</reference>
<evidence type="ECO:0000313" key="3">
    <source>
        <dbReference type="Proteomes" id="UP001454036"/>
    </source>
</evidence>
<dbReference type="Proteomes" id="UP001454036">
    <property type="component" value="Unassembled WGS sequence"/>
</dbReference>
<dbReference type="PANTHER" id="PTHR11439">
    <property type="entry name" value="GAG-POL-RELATED RETROTRANSPOSON"/>
    <property type="match status" value="1"/>
</dbReference>
<dbReference type="EMBL" id="BAABME010002554">
    <property type="protein sequence ID" value="GAA0155151.1"/>
    <property type="molecule type" value="Genomic_DNA"/>
</dbReference>
<proteinExistence type="predicted"/>
<organism evidence="2 3">
    <name type="scientific">Lithospermum erythrorhizon</name>
    <name type="common">Purple gromwell</name>
    <name type="synonym">Lithospermum officinale var. erythrorhizon</name>
    <dbReference type="NCBI Taxonomy" id="34254"/>
    <lineage>
        <taxon>Eukaryota</taxon>
        <taxon>Viridiplantae</taxon>
        <taxon>Streptophyta</taxon>
        <taxon>Embryophyta</taxon>
        <taxon>Tracheophyta</taxon>
        <taxon>Spermatophyta</taxon>
        <taxon>Magnoliopsida</taxon>
        <taxon>eudicotyledons</taxon>
        <taxon>Gunneridae</taxon>
        <taxon>Pentapetalae</taxon>
        <taxon>asterids</taxon>
        <taxon>lamiids</taxon>
        <taxon>Boraginales</taxon>
        <taxon>Boraginaceae</taxon>
        <taxon>Boraginoideae</taxon>
        <taxon>Lithospermeae</taxon>
        <taxon>Lithospermum</taxon>
    </lineage>
</organism>
<sequence length="614" mass="67675">MVIRGRCCIKDFPEGMGNVVSSAIIDVSSGVTPVVSENLSDDGEMLDGPGFDGGVPVPVVADLADQPAVSVAFGSGAPELVPAAPVSAGGSSVGSPEVGMSSGDGVLGWGVRTKTPSTRLRDFVTSTVKIISPSPVSHSPPPTQFSGVEPTSFKAAMTDPEWRKTMANEIRALEDNGTWRMESLPPGKKALDSRWVYKVKYNSDGSVERYKAPLVVFGNHQVEGIDYSDTFAPVAKMVTVRAFLVVAAAKNWKLYQMDVHNAFLHGELTKEVYMQVLPGFSCGRPERRSLSDYSLFTWSVQINVLVYVDDLILSGNNSAALLSFKEYLSSCFHMKDLGPLKYFLGIEVARSPKGIFLSQRKYTLDIISDTSLLGAKPTSFLLEQNHHLARLESPLFGDVERYRRLVGRLLYLSFTRPDLSFVVLLLFQFIHAPRIDHWTAALRVVKYLKGNLGAGILLHSDCDLQLTGWCDSDWTSCPLMGRSVSGWLVYLGDSPIYWKSKKQVTVARSSAEAEYKAMATVTCELIWLKGLLQSLGIRHTRPMQLRCDSQSALYLAQNLVFHERTKHIEVDCHFVLDVLVKGFIATSHVSTSDNWLISLPKRLTNASLIFFFAS</sequence>
<keyword evidence="3" id="KW-1185">Reference proteome</keyword>
<keyword evidence="2" id="KW-0675">Receptor</keyword>
<protein>
    <submittedName>
        <fullName evidence="2">Transmembrane signal receptor</fullName>
    </submittedName>
</protein>
<evidence type="ECO:0000313" key="2">
    <source>
        <dbReference type="EMBL" id="GAA0155151.1"/>
    </source>
</evidence>
<dbReference type="InterPro" id="IPR043502">
    <property type="entry name" value="DNA/RNA_pol_sf"/>
</dbReference>
<dbReference type="InterPro" id="IPR013103">
    <property type="entry name" value="RVT_2"/>
</dbReference>
<dbReference type="CDD" id="cd09272">
    <property type="entry name" value="RNase_HI_RT_Ty1"/>
    <property type="match status" value="1"/>
</dbReference>
<accession>A0AAV3PWT3</accession>
<dbReference type="Pfam" id="PF07727">
    <property type="entry name" value="RVT_2"/>
    <property type="match status" value="2"/>
</dbReference>
<dbReference type="PANTHER" id="PTHR11439:SF462">
    <property type="match status" value="1"/>
</dbReference>